<feature type="transmembrane region" description="Helical" evidence="8">
    <location>
        <begin position="462"/>
        <end position="485"/>
    </location>
</feature>
<organism evidence="9 10">
    <name type="scientific">Longispora fulva</name>
    <dbReference type="NCBI Taxonomy" id="619741"/>
    <lineage>
        <taxon>Bacteria</taxon>
        <taxon>Bacillati</taxon>
        <taxon>Actinomycetota</taxon>
        <taxon>Actinomycetes</taxon>
        <taxon>Micromonosporales</taxon>
        <taxon>Micromonosporaceae</taxon>
        <taxon>Longispora</taxon>
    </lineage>
</organism>
<evidence type="ECO:0000313" key="9">
    <source>
        <dbReference type="EMBL" id="MBG6139643.1"/>
    </source>
</evidence>
<evidence type="ECO:0000256" key="7">
    <source>
        <dbReference type="ARBA" id="ARBA00023136"/>
    </source>
</evidence>
<sequence>MRQPDPDATVILPIVPEADPDATQLLAVVPAEAPQPARSGAPAAEEKSIGRSSAGMALGSLVSRGTGFLRTLLVTAALGSAVGDAYTNATLFPGMVYELLLGGVLSSVLVPLLVRARDSDDDRGEKYTQRLLTAAVLFLGLATLLAVAAAPLLARIVANGAQLDLTTTWAYMVLPTIFFYGLAALFAAVLNTRGHFAAPMWAPILNNLVLCGAAGLVLVMTTAKPTLADTPTGTVWIIGLGTASGIVLQAVSLIPALRKVGFRWAWRFDFRALRLREIARLGGWMVCYVAVSQVAVFAIAKLASYASDKHEPGILIYNNVYLLMMMAHGIVAVSILTALMPRLSAAAAAGRNHEVVDYLAKGTRLVVVLLAPISVIYMVLNVPIGVTLFKAGNFEQADALSTGIVTAAAAFALIPFAVSQLQTFAFYSLPDTRTPALINIPVVAVRIGVDVLWWLLFSLSSLAAGLMFGNALSFLAAVGLSGLLLRRRLGPLGLRAIGITVAKVAGAALVATAAGYAVTLPFDPETGGKVYNALVLVLGSAVIGLVYLGVAHLLRIAEVTEAIGMVKRKLGR</sequence>
<evidence type="ECO:0000256" key="2">
    <source>
        <dbReference type="ARBA" id="ARBA00022475"/>
    </source>
</evidence>
<keyword evidence="6 8" id="KW-1133">Transmembrane helix</keyword>
<dbReference type="GO" id="GO:0005886">
    <property type="term" value="C:plasma membrane"/>
    <property type="evidence" value="ECO:0007669"/>
    <property type="project" value="UniProtKB-SubCell"/>
</dbReference>
<dbReference type="CDD" id="cd13123">
    <property type="entry name" value="MATE_MurJ_like"/>
    <property type="match status" value="1"/>
</dbReference>
<dbReference type="PANTHER" id="PTHR47019:SF1">
    <property type="entry name" value="LIPID II FLIPPASE MURJ"/>
    <property type="match status" value="1"/>
</dbReference>
<evidence type="ECO:0000256" key="6">
    <source>
        <dbReference type="ARBA" id="ARBA00022989"/>
    </source>
</evidence>
<protein>
    <submittedName>
        <fullName evidence="9">Putative peptidoglycan lipid II flippase</fullName>
    </submittedName>
</protein>
<evidence type="ECO:0000256" key="5">
    <source>
        <dbReference type="ARBA" id="ARBA00022984"/>
    </source>
</evidence>
<evidence type="ECO:0000256" key="4">
    <source>
        <dbReference type="ARBA" id="ARBA00022960"/>
    </source>
</evidence>
<feature type="transmembrane region" description="Helical" evidence="8">
    <location>
        <begin position="204"/>
        <end position="223"/>
    </location>
</feature>
<feature type="transmembrane region" description="Helical" evidence="8">
    <location>
        <begin position="436"/>
        <end position="456"/>
    </location>
</feature>
<dbReference type="NCBIfam" id="TIGR01695">
    <property type="entry name" value="murJ_mviN"/>
    <property type="match status" value="1"/>
</dbReference>
<dbReference type="RefSeq" id="WP_231398971.1">
    <property type="nucleotide sequence ID" value="NZ_BONS01000006.1"/>
</dbReference>
<evidence type="ECO:0000313" key="10">
    <source>
        <dbReference type="Proteomes" id="UP000622552"/>
    </source>
</evidence>
<dbReference type="PRINTS" id="PR01806">
    <property type="entry name" value="VIRFACTRMVIN"/>
</dbReference>
<proteinExistence type="predicted"/>
<feature type="transmembrane region" description="Helical" evidence="8">
    <location>
        <begin position="61"/>
        <end position="83"/>
    </location>
</feature>
<feature type="transmembrane region" description="Helical" evidence="8">
    <location>
        <begin position="169"/>
        <end position="192"/>
    </location>
</feature>
<dbReference type="GO" id="GO:0009252">
    <property type="term" value="P:peptidoglycan biosynthetic process"/>
    <property type="evidence" value="ECO:0007669"/>
    <property type="project" value="UniProtKB-KW"/>
</dbReference>
<name>A0A8J7GML2_9ACTN</name>
<keyword evidence="10" id="KW-1185">Reference proteome</keyword>
<feature type="transmembrane region" description="Helical" evidence="8">
    <location>
        <begin position="530"/>
        <end position="550"/>
    </location>
</feature>
<dbReference type="Pfam" id="PF03023">
    <property type="entry name" value="MurJ"/>
    <property type="match status" value="1"/>
</dbReference>
<comment type="caution">
    <text evidence="9">The sequence shown here is derived from an EMBL/GenBank/DDBJ whole genome shotgun (WGS) entry which is preliminary data.</text>
</comment>
<feature type="transmembrane region" description="Helical" evidence="8">
    <location>
        <begin position="320"/>
        <end position="341"/>
    </location>
</feature>
<gene>
    <name evidence="9" type="ORF">IW245_005837</name>
</gene>
<keyword evidence="5" id="KW-0573">Peptidoglycan synthesis</keyword>
<dbReference type="EMBL" id="JADOUF010000001">
    <property type="protein sequence ID" value="MBG6139643.1"/>
    <property type="molecule type" value="Genomic_DNA"/>
</dbReference>
<feature type="transmembrane region" description="Helical" evidence="8">
    <location>
        <begin position="362"/>
        <end position="384"/>
    </location>
</feature>
<dbReference type="AlphaFoldDB" id="A0A8J7GML2"/>
<keyword evidence="7 8" id="KW-0472">Membrane</keyword>
<dbReference type="Proteomes" id="UP000622552">
    <property type="component" value="Unassembled WGS sequence"/>
</dbReference>
<dbReference type="GO" id="GO:0034204">
    <property type="term" value="P:lipid translocation"/>
    <property type="evidence" value="ECO:0007669"/>
    <property type="project" value="TreeGrafter"/>
</dbReference>
<comment type="subcellular location">
    <subcellularLocation>
        <location evidence="1">Cell membrane</location>
        <topology evidence="1">Multi-pass membrane protein</topology>
    </subcellularLocation>
</comment>
<feature type="transmembrane region" description="Helical" evidence="8">
    <location>
        <begin position="497"/>
        <end position="518"/>
    </location>
</feature>
<dbReference type="PANTHER" id="PTHR47019">
    <property type="entry name" value="LIPID II FLIPPASE MURJ"/>
    <property type="match status" value="1"/>
</dbReference>
<keyword evidence="4" id="KW-0133">Cell shape</keyword>
<feature type="transmembrane region" description="Helical" evidence="8">
    <location>
        <begin position="235"/>
        <end position="257"/>
    </location>
</feature>
<accession>A0A8J7GML2</accession>
<dbReference type="InterPro" id="IPR004268">
    <property type="entry name" value="MurJ"/>
</dbReference>
<evidence type="ECO:0000256" key="3">
    <source>
        <dbReference type="ARBA" id="ARBA00022692"/>
    </source>
</evidence>
<dbReference type="GO" id="GO:0015648">
    <property type="term" value="F:lipid-linked peptidoglycan transporter activity"/>
    <property type="evidence" value="ECO:0007669"/>
    <property type="project" value="TreeGrafter"/>
</dbReference>
<feature type="transmembrane region" description="Helical" evidence="8">
    <location>
        <begin position="278"/>
        <end position="300"/>
    </location>
</feature>
<keyword evidence="3 8" id="KW-0812">Transmembrane</keyword>
<evidence type="ECO:0000256" key="8">
    <source>
        <dbReference type="SAM" id="Phobius"/>
    </source>
</evidence>
<keyword evidence="2" id="KW-1003">Cell membrane</keyword>
<feature type="transmembrane region" description="Helical" evidence="8">
    <location>
        <begin position="404"/>
        <end position="429"/>
    </location>
</feature>
<dbReference type="GO" id="GO:0008360">
    <property type="term" value="P:regulation of cell shape"/>
    <property type="evidence" value="ECO:0007669"/>
    <property type="project" value="UniProtKB-KW"/>
</dbReference>
<reference evidence="9" key="1">
    <citation type="submission" date="2020-11" db="EMBL/GenBank/DDBJ databases">
        <title>Sequencing the genomes of 1000 actinobacteria strains.</title>
        <authorList>
            <person name="Klenk H.-P."/>
        </authorList>
    </citation>
    <scope>NUCLEOTIDE SEQUENCE</scope>
    <source>
        <strain evidence="9">DSM 45356</strain>
    </source>
</reference>
<evidence type="ECO:0000256" key="1">
    <source>
        <dbReference type="ARBA" id="ARBA00004651"/>
    </source>
</evidence>
<feature type="transmembrane region" description="Helical" evidence="8">
    <location>
        <begin position="135"/>
        <end position="157"/>
    </location>
</feature>
<dbReference type="InterPro" id="IPR051050">
    <property type="entry name" value="Lipid_II_flippase_MurJ/MviN"/>
</dbReference>
<feature type="transmembrane region" description="Helical" evidence="8">
    <location>
        <begin position="95"/>
        <end position="114"/>
    </location>
</feature>